<evidence type="ECO:0000313" key="9">
    <source>
        <dbReference type="EMBL" id="KPM42673.1"/>
    </source>
</evidence>
<dbReference type="Pfam" id="PF00171">
    <property type="entry name" value="Aldedh"/>
    <property type="match status" value="1"/>
</dbReference>
<dbReference type="AlphaFoldDB" id="A0A0P7BP90"/>
<dbReference type="PANTHER" id="PTHR11699">
    <property type="entry name" value="ALDEHYDE DEHYDROGENASE-RELATED"/>
    <property type="match status" value="1"/>
</dbReference>
<sequence length="751" mass="80786">MASLNFSQFQNVIDGKLVSTEKTRHGINPATLEELPPVPVSTPKDVDAAIAAAKRAFRGWADTPLEDRQKAVSRYADALLEQKDEFAKMLVLEQGKPLAFAEGEVQSAVTMFKGIAQLPFPEEVVEDTAERRVITRYVPIGVSVGIVPWNFPLSLASFKLAPALIAGNPIILKPSPFTPYCGLKLAELGQSFFPPGVFQVLSGDDHLGPWLTAHPGVDKVSFTGSTQTGIKVMQSCATTLKRVTLELGGNDPAIVCASVDVPSVAAKVASLALYNSGQVCIAIKRAYVHSDIYQEFITEVTRHVRSLKTGNGLTDGVSVGPVQNALQLDRIKNLMSSLKTENLQVLSGSLDTGVNEKGYFVEPVIIENPPDDSKIVTEEPFGPIFPILQWSSEDDVIRRANDSDMGLGASVWTQDEAQADRLARKLEAGNVWINAHLELQPDAAFGGHKMSGIGSELGMASGTYCARGRVKRVPSIFTASTSLTVLLRGSHHSMAEDKVMSADKTTFVIVPGAWQLPSSWEPFISVLAAAGYPAVCVRPPTLGGTTLPLAGLADDIAAVRDTLNVLLKEGKRVTVLCHSAGGVVASNAVEGLDTRTRSASGLVGGVGHVIFLTAFMIPAGKSILDMLGGQPLPWMELMDDRVVGVPHMLPEIAFNDLDIDAQRKWSAEMTHSSLALFTAPSRFEPWSDSIPCAYIYCTNDNALPCAVQQQMARQMGPEPVFAVLHASHVPFLSVPDRLLEAIEEVLGRQRL</sequence>
<feature type="active site" evidence="5">
    <location>
        <position position="246"/>
    </location>
</feature>
<evidence type="ECO:0000259" key="8">
    <source>
        <dbReference type="Pfam" id="PF12697"/>
    </source>
</evidence>
<keyword evidence="2 6" id="KW-0560">Oxidoreductase</keyword>
<dbReference type="InterPro" id="IPR016161">
    <property type="entry name" value="Ald_DH/histidinol_DH"/>
</dbReference>
<dbReference type="InterPro" id="IPR029510">
    <property type="entry name" value="Ald_DH_CS_GLU"/>
</dbReference>
<dbReference type="FunFam" id="3.40.309.10:FF:000009">
    <property type="entry name" value="Aldehyde dehydrogenase A"/>
    <property type="match status" value="1"/>
</dbReference>
<dbReference type="EC" id="1.2.1.3" evidence="3"/>
<dbReference type="STRING" id="78410.A0A0P7BP90"/>
<feature type="domain" description="AB hydrolase-1" evidence="8">
    <location>
        <begin position="507"/>
        <end position="741"/>
    </location>
</feature>
<dbReference type="Gene3D" id="3.40.605.10">
    <property type="entry name" value="Aldehyde Dehydrogenase, Chain A, domain 1"/>
    <property type="match status" value="1"/>
</dbReference>
<dbReference type="InterPro" id="IPR016160">
    <property type="entry name" value="Ald_DH_CS_CYS"/>
</dbReference>
<dbReference type="EMBL" id="LKCW01000044">
    <property type="protein sequence ID" value="KPM42673.1"/>
    <property type="molecule type" value="Genomic_DNA"/>
</dbReference>
<accession>A0A0P7BP90</accession>
<dbReference type="InterPro" id="IPR000073">
    <property type="entry name" value="AB_hydrolase_1"/>
</dbReference>
<dbReference type="PROSITE" id="PS00070">
    <property type="entry name" value="ALDEHYDE_DEHYDR_CYS"/>
    <property type="match status" value="1"/>
</dbReference>
<dbReference type="Gene3D" id="3.40.309.10">
    <property type="entry name" value="Aldehyde Dehydrogenase, Chain A, domain 2"/>
    <property type="match status" value="1"/>
</dbReference>
<dbReference type="InterPro" id="IPR029058">
    <property type="entry name" value="AB_hydrolase_fold"/>
</dbReference>
<feature type="domain" description="Aldehyde dehydrogenase" evidence="7">
    <location>
        <begin position="22"/>
        <end position="460"/>
    </location>
</feature>
<evidence type="ECO:0000256" key="2">
    <source>
        <dbReference type="ARBA" id="ARBA00023002"/>
    </source>
</evidence>
<evidence type="ECO:0000256" key="6">
    <source>
        <dbReference type="RuleBase" id="RU003345"/>
    </source>
</evidence>
<dbReference type="GO" id="GO:0004029">
    <property type="term" value="F:aldehyde dehydrogenase (NAD+) activity"/>
    <property type="evidence" value="ECO:0007669"/>
    <property type="project" value="UniProtKB-EC"/>
</dbReference>
<dbReference type="CDD" id="cd07106">
    <property type="entry name" value="ALDH_AldA-AAD23400"/>
    <property type="match status" value="1"/>
</dbReference>
<dbReference type="InterPro" id="IPR016163">
    <property type="entry name" value="Ald_DH_C"/>
</dbReference>
<dbReference type="Pfam" id="PF12697">
    <property type="entry name" value="Abhydrolase_6"/>
    <property type="match status" value="1"/>
</dbReference>
<dbReference type="SUPFAM" id="SSF53720">
    <property type="entry name" value="ALDH-like"/>
    <property type="match status" value="1"/>
</dbReference>
<dbReference type="InterPro" id="IPR044086">
    <property type="entry name" value="LUC3-like"/>
</dbReference>
<dbReference type="Proteomes" id="UP000050424">
    <property type="component" value="Unassembled WGS sequence"/>
</dbReference>
<comment type="similarity">
    <text evidence="1 6">Belongs to the aldehyde dehydrogenase family.</text>
</comment>
<evidence type="ECO:0000256" key="5">
    <source>
        <dbReference type="PROSITE-ProRule" id="PRU10007"/>
    </source>
</evidence>
<gene>
    <name evidence="9" type="ORF">AK830_g3900</name>
</gene>
<dbReference type="FunFam" id="3.40.605.10:FF:000007">
    <property type="entry name" value="NAD/NADP-dependent betaine aldehyde dehydrogenase"/>
    <property type="match status" value="1"/>
</dbReference>
<protein>
    <recommendedName>
        <fullName evidence="3">aldehyde dehydrogenase (NAD(+))</fullName>
        <ecNumber evidence="3">1.2.1.3</ecNumber>
    </recommendedName>
</protein>
<comment type="caution">
    <text evidence="9">The sequence shown here is derived from an EMBL/GenBank/DDBJ whole genome shotgun (WGS) entry which is preliminary data.</text>
</comment>
<name>A0A0P7BP90_9HYPO</name>
<dbReference type="SUPFAM" id="SSF53474">
    <property type="entry name" value="alpha/beta-Hydrolases"/>
    <property type="match status" value="1"/>
</dbReference>
<keyword evidence="10" id="KW-1185">Reference proteome</keyword>
<dbReference type="InterPro" id="IPR016162">
    <property type="entry name" value="Ald_DH_N"/>
</dbReference>
<organism evidence="9 10">
    <name type="scientific">Neonectria ditissima</name>
    <dbReference type="NCBI Taxonomy" id="78410"/>
    <lineage>
        <taxon>Eukaryota</taxon>
        <taxon>Fungi</taxon>
        <taxon>Dikarya</taxon>
        <taxon>Ascomycota</taxon>
        <taxon>Pezizomycotina</taxon>
        <taxon>Sordariomycetes</taxon>
        <taxon>Hypocreomycetidae</taxon>
        <taxon>Hypocreales</taxon>
        <taxon>Nectriaceae</taxon>
        <taxon>Neonectria</taxon>
    </lineage>
</organism>
<dbReference type="PROSITE" id="PS00687">
    <property type="entry name" value="ALDEHYDE_DEHYDR_GLU"/>
    <property type="match status" value="1"/>
</dbReference>
<evidence type="ECO:0000256" key="4">
    <source>
        <dbReference type="ARBA" id="ARBA00049194"/>
    </source>
</evidence>
<proteinExistence type="inferred from homology"/>
<dbReference type="OrthoDB" id="310895at2759"/>
<reference evidence="9 10" key="1">
    <citation type="submission" date="2015-09" db="EMBL/GenBank/DDBJ databases">
        <title>Draft genome of a European isolate of the apple canker pathogen Neonectria ditissima.</title>
        <authorList>
            <person name="Gomez-Cortecero A."/>
            <person name="Harrison R.J."/>
            <person name="Armitage A.D."/>
        </authorList>
    </citation>
    <scope>NUCLEOTIDE SEQUENCE [LARGE SCALE GENOMIC DNA]</scope>
    <source>
        <strain evidence="9 10">R09/05</strain>
    </source>
</reference>
<comment type="catalytic activity">
    <reaction evidence="4">
        <text>an aldehyde + NAD(+) + H2O = a carboxylate + NADH + 2 H(+)</text>
        <dbReference type="Rhea" id="RHEA:16185"/>
        <dbReference type="ChEBI" id="CHEBI:15377"/>
        <dbReference type="ChEBI" id="CHEBI:15378"/>
        <dbReference type="ChEBI" id="CHEBI:17478"/>
        <dbReference type="ChEBI" id="CHEBI:29067"/>
        <dbReference type="ChEBI" id="CHEBI:57540"/>
        <dbReference type="ChEBI" id="CHEBI:57945"/>
        <dbReference type="EC" id="1.2.1.3"/>
    </reaction>
</comment>
<dbReference type="Gene3D" id="3.40.50.1820">
    <property type="entry name" value="alpha/beta hydrolase"/>
    <property type="match status" value="1"/>
</dbReference>
<evidence type="ECO:0000313" key="10">
    <source>
        <dbReference type="Proteomes" id="UP000050424"/>
    </source>
</evidence>
<evidence type="ECO:0000256" key="3">
    <source>
        <dbReference type="ARBA" id="ARBA00024226"/>
    </source>
</evidence>
<evidence type="ECO:0000259" key="7">
    <source>
        <dbReference type="Pfam" id="PF00171"/>
    </source>
</evidence>
<evidence type="ECO:0000256" key="1">
    <source>
        <dbReference type="ARBA" id="ARBA00009986"/>
    </source>
</evidence>
<dbReference type="InterPro" id="IPR015590">
    <property type="entry name" value="Aldehyde_DH_dom"/>
</dbReference>